<dbReference type="AlphaFoldDB" id="A0AA38JIY5"/>
<evidence type="ECO:0000313" key="2">
    <source>
        <dbReference type="EMBL" id="KAJ3727192.1"/>
    </source>
</evidence>
<evidence type="ECO:0000256" key="1">
    <source>
        <dbReference type="SAM" id="Phobius"/>
    </source>
</evidence>
<sequence length="113" mass="12870">MRSLLSYQTGYPLFVSLFFTLLHVKISLHVCISTQIIPTRIDICTGILRWRRQERVRYPVLALEIIIQNPFNPSRFEGLVASAEISLLGAQAIGRSAAVMRETEENAPMHRKC</sequence>
<reference evidence="2" key="2">
    <citation type="journal article" date="2023" name="Proc. Natl. Acad. Sci. U.S.A.">
        <title>A global phylogenomic analysis of the shiitake genus Lentinula.</title>
        <authorList>
            <person name="Sierra-Patev S."/>
            <person name="Min B."/>
            <person name="Naranjo-Ortiz M."/>
            <person name="Looney B."/>
            <person name="Konkel Z."/>
            <person name="Slot J.C."/>
            <person name="Sakamoto Y."/>
            <person name="Steenwyk J.L."/>
            <person name="Rokas A."/>
            <person name="Carro J."/>
            <person name="Camarero S."/>
            <person name="Ferreira P."/>
            <person name="Molpeceres G."/>
            <person name="Ruiz-Duenas F.J."/>
            <person name="Serrano A."/>
            <person name="Henrissat B."/>
            <person name="Drula E."/>
            <person name="Hughes K.W."/>
            <person name="Mata J.L."/>
            <person name="Ishikawa N.K."/>
            <person name="Vargas-Isla R."/>
            <person name="Ushijima S."/>
            <person name="Smith C.A."/>
            <person name="Donoghue J."/>
            <person name="Ahrendt S."/>
            <person name="Andreopoulos W."/>
            <person name="He G."/>
            <person name="LaButti K."/>
            <person name="Lipzen A."/>
            <person name="Ng V."/>
            <person name="Riley R."/>
            <person name="Sandor L."/>
            <person name="Barry K."/>
            <person name="Martinez A.T."/>
            <person name="Xiao Y."/>
            <person name="Gibbons J.G."/>
            <person name="Terashima K."/>
            <person name="Grigoriev I.V."/>
            <person name="Hibbett D."/>
        </authorList>
    </citation>
    <scope>NUCLEOTIDE SEQUENCE</scope>
    <source>
        <strain evidence="2">ET3784</strain>
    </source>
</reference>
<gene>
    <name evidence="2" type="ORF">DFJ43DRAFT_548961</name>
</gene>
<keyword evidence="1" id="KW-1133">Transmembrane helix</keyword>
<dbReference type="Proteomes" id="UP001176059">
    <property type="component" value="Unassembled WGS sequence"/>
</dbReference>
<keyword evidence="1" id="KW-0812">Transmembrane</keyword>
<reference evidence="2" key="1">
    <citation type="submission" date="2022-08" db="EMBL/GenBank/DDBJ databases">
        <authorList>
            <consortium name="DOE Joint Genome Institute"/>
            <person name="Min B."/>
            <person name="Sierra-Patev S."/>
            <person name="Naranjo-Ortiz M."/>
            <person name="Looney B."/>
            <person name="Konkel Z."/>
            <person name="Slot J.C."/>
            <person name="Sakamoto Y."/>
            <person name="Steenwyk J.L."/>
            <person name="Rokas A."/>
            <person name="Carro J."/>
            <person name="Camarero S."/>
            <person name="Ferreira P."/>
            <person name="Molpeceres G."/>
            <person name="Ruiz-duenas F.J."/>
            <person name="Serrano A."/>
            <person name="Henrissat B."/>
            <person name="Drula E."/>
            <person name="Hughes K.W."/>
            <person name="Mata J.L."/>
            <person name="Ishikawa N.K."/>
            <person name="Vargas-Isla R."/>
            <person name="Ushijima S."/>
            <person name="Smith C.A."/>
            <person name="Ahrendt S."/>
            <person name="Andreopoulos W."/>
            <person name="He G."/>
            <person name="LaButti K."/>
            <person name="Lipzen A."/>
            <person name="Ng V."/>
            <person name="Riley R."/>
            <person name="Sandor L."/>
            <person name="Barry K."/>
            <person name="Martinez A.T."/>
            <person name="Xiao Y."/>
            <person name="Gibbons J.G."/>
            <person name="Terashima K."/>
            <person name="Hibbett D.S."/>
            <person name="Grigoriev I.V."/>
        </authorList>
    </citation>
    <scope>NUCLEOTIDE SEQUENCE</scope>
    <source>
        <strain evidence="2">ET3784</strain>
    </source>
</reference>
<organism evidence="2 3">
    <name type="scientific">Lentinula guzmanii</name>
    <dbReference type="NCBI Taxonomy" id="2804957"/>
    <lineage>
        <taxon>Eukaryota</taxon>
        <taxon>Fungi</taxon>
        <taxon>Dikarya</taxon>
        <taxon>Basidiomycota</taxon>
        <taxon>Agaricomycotina</taxon>
        <taxon>Agaricomycetes</taxon>
        <taxon>Agaricomycetidae</taxon>
        <taxon>Agaricales</taxon>
        <taxon>Marasmiineae</taxon>
        <taxon>Omphalotaceae</taxon>
        <taxon>Lentinula</taxon>
    </lineage>
</organism>
<accession>A0AA38JIY5</accession>
<evidence type="ECO:0000313" key="3">
    <source>
        <dbReference type="Proteomes" id="UP001176059"/>
    </source>
</evidence>
<dbReference type="EMBL" id="JANVFO010000042">
    <property type="protein sequence ID" value="KAJ3727192.1"/>
    <property type="molecule type" value="Genomic_DNA"/>
</dbReference>
<name>A0AA38JIY5_9AGAR</name>
<feature type="transmembrane region" description="Helical" evidence="1">
    <location>
        <begin position="12"/>
        <end position="32"/>
    </location>
</feature>
<keyword evidence="1" id="KW-0472">Membrane</keyword>
<comment type="caution">
    <text evidence="2">The sequence shown here is derived from an EMBL/GenBank/DDBJ whole genome shotgun (WGS) entry which is preliminary data.</text>
</comment>
<keyword evidence="3" id="KW-1185">Reference proteome</keyword>
<protein>
    <submittedName>
        <fullName evidence="2">Uncharacterized protein</fullName>
    </submittedName>
</protein>
<proteinExistence type="predicted"/>